<dbReference type="Gene3D" id="1.10.443.10">
    <property type="entry name" value="Intergrase catalytic core"/>
    <property type="match status" value="1"/>
</dbReference>
<protein>
    <recommendedName>
        <fullName evidence="4">Tyr recombinase domain-containing protein</fullName>
    </recommendedName>
</protein>
<dbReference type="InterPro" id="IPR013762">
    <property type="entry name" value="Integrase-like_cat_sf"/>
</dbReference>
<proteinExistence type="predicted"/>
<evidence type="ECO:0000313" key="2">
    <source>
        <dbReference type="EMBL" id="KAJ8019077.1"/>
    </source>
</evidence>
<dbReference type="GO" id="GO:0015074">
    <property type="term" value="P:DNA integration"/>
    <property type="evidence" value="ECO:0007669"/>
    <property type="project" value="InterPro"/>
</dbReference>
<name>A0A9Q0YFB4_HOLLE</name>
<dbReference type="PANTHER" id="PTHR35617">
    <property type="entry name" value="PHAGE_INTEGRASE DOMAIN-CONTAINING PROTEIN"/>
    <property type="match status" value="1"/>
</dbReference>
<gene>
    <name evidence="2" type="ORF">HOLleu_42568</name>
</gene>
<keyword evidence="1" id="KW-0233">DNA recombination</keyword>
<dbReference type="AlphaFoldDB" id="A0A9Q0YFB4"/>
<dbReference type="Proteomes" id="UP001152320">
    <property type="component" value="Unassembled WGS sequence"/>
</dbReference>
<evidence type="ECO:0000256" key="1">
    <source>
        <dbReference type="ARBA" id="ARBA00023172"/>
    </source>
</evidence>
<dbReference type="PANTHER" id="PTHR35617:SF3">
    <property type="entry name" value="CORE-BINDING (CB) DOMAIN-CONTAINING PROTEIN"/>
    <property type="match status" value="1"/>
</dbReference>
<accession>A0A9Q0YFB4</accession>
<dbReference type="InterPro" id="IPR011010">
    <property type="entry name" value="DNA_brk_join_enz"/>
</dbReference>
<dbReference type="SUPFAM" id="SSF56349">
    <property type="entry name" value="DNA breaking-rejoining enzymes"/>
    <property type="match status" value="1"/>
</dbReference>
<organism evidence="2 3">
    <name type="scientific">Holothuria leucospilota</name>
    <name type="common">Black long sea cucumber</name>
    <name type="synonym">Mertensiothuria leucospilota</name>
    <dbReference type="NCBI Taxonomy" id="206669"/>
    <lineage>
        <taxon>Eukaryota</taxon>
        <taxon>Metazoa</taxon>
        <taxon>Echinodermata</taxon>
        <taxon>Eleutherozoa</taxon>
        <taxon>Echinozoa</taxon>
        <taxon>Holothuroidea</taxon>
        <taxon>Aspidochirotacea</taxon>
        <taxon>Aspidochirotida</taxon>
        <taxon>Holothuriidae</taxon>
        <taxon>Holothuria</taxon>
    </lineage>
</organism>
<sequence>MEKKSDVFIFYISDKVKQSCPGNVGLVVKIPKFSGNEICAFTALERYLHLTKSLRKDSKLFISFVRPHASVSRETISRWIKYVLKESGLNTDLFKPHSTRSAATSGAFVRGVPVEDILQIAG</sequence>
<keyword evidence="3" id="KW-1185">Reference proteome</keyword>
<evidence type="ECO:0008006" key="4">
    <source>
        <dbReference type="Google" id="ProtNLM"/>
    </source>
</evidence>
<reference evidence="2" key="1">
    <citation type="submission" date="2021-10" db="EMBL/GenBank/DDBJ databases">
        <title>Tropical sea cucumber genome reveals ecological adaptation and Cuvierian tubules defense mechanism.</title>
        <authorList>
            <person name="Chen T."/>
        </authorList>
    </citation>
    <scope>NUCLEOTIDE SEQUENCE</scope>
    <source>
        <strain evidence="2">Nanhai2018</strain>
        <tissue evidence="2">Muscle</tissue>
    </source>
</reference>
<dbReference type="EMBL" id="JAIZAY010000093">
    <property type="protein sequence ID" value="KAJ8019077.1"/>
    <property type="molecule type" value="Genomic_DNA"/>
</dbReference>
<dbReference type="OrthoDB" id="6769862at2759"/>
<dbReference type="GO" id="GO:0006310">
    <property type="term" value="P:DNA recombination"/>
    <property type="evidence" value="ECO:0007669"/>
    <property type="project" value="UniProtKB-KW"/>
</dbReference>
<comment type="caution">
    <text evidence="2">The sequence shown here is derived from an EMBL/GenBank/DDBJ whole genome shotgun (WGS) entry which is preliminary data.</text>
</comment>
<dbReference type="GO" id="GO:0003677">
    <property type="term" value="F:DNA binding"/>
    <property type="evidence" value="ECO:0007669"/>
    <property type="project" value="InterPro"/>
</dbReference>
<evidence type="ECO:0000313" key="3">
    <source>
        <dbReference type="Proteomes" id="UP001152320"/>
    </source>
</evidence>